<feature type="compositionally biased region" description="Basic and acidic residues" evidence="2">
    <location>
        <begin position="243"/>
        <end position="256"/>
    </location>
</feature>
<accession>A0A409WCX5</accession>
<sequence>MDVNMTPEDNELPIPKKPTAKRRRGNQPKQKIYEPLDDVNTAIRQGQTSDGKRWQRTVRLDDAEKETTTPPNAGTQSQQPRQNAQQHTNVPTPNPVSNDDGPSNFPFEPAPQETSSQSQRQSSKTQHDYIRQFIERIDHILKGTLSREAACTPSTKCSSSNCQSLAIWRCKDCFLSTPKCRSCTRNDHLINPFHRIECWTGTYFRPAWLHEVGVYLCVPHAPDSRPTTRCPDLQDTISLMERDELDRDKAEQKRLLADSQSPSMLPLDNSITNSVPSTHVPPETPQPANNSTPMKASFEDQLAEMLKGLDDDDELADEAEVQQDEVERQKAHEQNLYQFSHYIGRLKGKTDSQNPPKPISCVRVLHTNGIHLLELVRCSCRTTEEQLIDLCANQLLPSSFDRIQTLFTTPLLDFARLCNIELKSSIYQFNAMLRRLTDPMAPSLVANLYHEFRRMFRLWRWVKKLLWAGYGHKSDPCSAKDGELGNFCYTCPQPGLNLPLTWESDAANPIYRRTFVADGNFKADHIYRPGDDVALYDGAGMMPRAEEYMDWIKSAIEQSTKAPCENSFKAIISAMIASKSCDRTGIAAIACARHGCYAPNAIVDLFRGEQQKNVDYALLRALDTTHVDARQQTTLLYDIACQYMVHIQSRIGDKLQNRTLDFAIGLFHVHAHKDQCFFRFSPTFIPGLAVVIGEILESLWSVLNEVSIAARTATLAGRAEIIDDHASDSNHKKALNMIHFLCNLLVKGRNQSKALDSYFSDLNTMCSARTAEWTKQVEFAEQTRLSKVDVMDIYGTAKPDKTPPEDSVEQTCQSDTTTNEIFEYLELALFVEERQLFVEHKIKALQPGHNDENSISELRQTLTPLLSNLQRQQEKVHLVYADEDSSTVRSFMSSAEWDPEEDHIPSDIWIGDSNAFEKQTIALPSSGILSMEYAQMELELRFRQANMQLEHIRNLVAQRSLQFSEVSRHAPNTATKTRSHNKRKALATEISFHGRVYERCRQRMFILSVDPDLRKQYPELKKADTQASTAMLDPNQPGSTSARLSWIWLHSQTARSSVGDLDDNASTEQRWEFNRVHWMRARALSMRWSEEVALVTHEMSWTVRGFSHKSGSWLEDIENFNMSPGARAYALAAYGGDRLNAMFYYLIENDKTLDIEKKRWIQRGMREEHGFFLTFYGLLFVADEAQNIRVNSVYRAFADSLALADDTELPIPFDDRWKSNMIDNPAVHFEYHKQWWTQPGFPRPEDYLNIPSLSDALAYHKFFDEKIFEKGLLKRTSRTPSTLLRVSTISTPPLIPASEPTIRTWPRSYKPPPPTPPLPHYTPHLQLSAAMPQPLPTESYDSDMQVDPKPALSGSILPSNTGELGIRPRPRPPPPPPPPQQIPESPITSPSYTPGEFRIRPRPHPPPPPPPQHMPASPLIPPPLAAGDLHIRPRSHPPPPPPPQQIPESPIASTSYTAGEFRIRPRPYPPPPPPHPVAPPSIPPWDSGNSDLRIRPRLNPPPPPQSFDERTAPQVQLSQAVGSNTLLSPFNPTNR</sequence>
<feature type="compositionally biased region" description="Polar residues" evidence="2">
    <location>
        <begin position="68"/>
        <end position="101"/>
    </location>
</feature>
<keyword evidence="1" id="KW-0175">Coiled coil</keyword>
<evidence type="ECO:0000256" key="2">
    <source>
        <dbReference type="SAM" id="MobiDB-lite"/>
    </source>
</evidence>
<name>A0A409WCX5_9AGAR</name>
<feature type="compositionally biased region" description="Pro residues" evidence="2">
    <location>
        <begin position="1436"/>
        <end position="1445"/>
    </location>
</feature>
<feature type="region of interest" description="Disordered" evidence="2">
    <location>
        <begin position="1295"/>
        <end position="1535"/>
    </location>
</feature>
<feature type="region of interest" description="Disordered" evidence="2">
    <location>
        <begin position="243"/>
        <end position="294"/>
    </location>
</feature>
<feature type="compositionally biased region" description="Basic and acidic residues" evidence="2">
    <location>
        <begin position="50"/>
        <end position="67"/>
    </location>
</feature>
<dbReference type="Proteomes" id="UP000284842">
    <property type="component" value="Unassembled WGS sequence"/>
</dbReference>
<evidence type="ECO:0000256" key="1">
    <source>
        <dbReference type="SAM" id="Coils"/>
    </source>
</evidence>
<protein>
    <recommendedName>
        <fullName evidence="3">CxC2-like cysteine cluster KDZ transposase-associated domain-containing protein</fullName>
    </recommendedName>
</protein>
<reference evidence="4 5" key="1">
    <citation type="journal article" date="2018" name="Evol. Lett.">
        <title>Horizontal gene cluster transfer increased hallucinogenic mushroom diversity.</title>
        <authorList>
            <person name="Reynolds H.T."/>
            <person name="Vijayakumar V."/>
            <person name="Gluck-Thaler E."/>
            <person name="Korotkin H.B."/>
            <person name="Matheny P.B."/>
            <person name="Slot J.C."/>
        </authorList>
    </citation>
    <scope>NUCLEOTIDE SEQUENCE [LARGE SCALE GENOMIC DNA]</scope>
    <source>
        <strain evidence="4 5">2629</strain>
    </source>
</reference>
<feature type="compositionally biased region" description="Low complexity" evidence="2">
    <location>
        <begin position="1382"/>
        <end position="1391"/>
    </location>
</feature>
<dbReference type="InParanoid" id="A0A409WCX5"/>
<feature type="compositionally biased region" description="Pro residues" evidence="2">
    <location>
        <begin position="1404"/>
        <end position="1424"/>
    </location>
</feature>
<gene>
    <name evidence="4" type="ORF">CVT24_008129</name>
</gene>
<evidence type="ECO:0000313" key="4">
    <source>
        <dbReference type="EMBL" id="PPQ76341.1"/>
    </source>
</evidence>
<dbReference type="PANTHER" id="PTHR33096">
    <property type="entry name" value="CXC2 DOMAIN-CONTAINING PROTEIN"/>
    <property type="match status" value="1"/>
</dbReference>
<feature type="compositionally biased region" description="Pro residues" evidence="2">
    <location>
        <begin position="1466"/>
        <end position="1483"/>
    </location>
</feature>
<feature type="compositionally biased region" description="Low complexity" evidence="2">
    <location>
        <begin position="112"/>
        <end position="124"/>
    </location>
</feature>
<comment type="caution">
    <text evidence="4">The sequence shown here is derived from an EMBL/GenBank/DDBJ whole genome shotgun (WGS) entry which is preliminary data.</text>
</comment>
<feature type="coiled-coil region" evidence="1">
    <location>
        <begin position="309"/>
        <end position="336"/>
    </location>
</feature>
<dbReference type="OrthoDB" id="3214502at2759"/>
<evidence type="ECO:0000259" key="3">
    <source>
        <dbReference type="Pfam" id="PF18803"/>
    </source>
</evidence>
<dbReference type="InterPro" id="IPR040521">
    <property type="entry name" value="KDZ"/>
</dbReference>
<dbReference type="Pfam" id="PF18803">
    <property type="entry name" value="CxC2"/>
    <property type="match status" value="1"/>
</dbReference>
<feature type="domain" description="CxC2-like cysteine cluster KDZ transposase-associated" evidence="3">
    <location>
        <begin position="354"/>
        <end position="439"/>
    </location>
</feature>
<feature type="compositionally biased region" description="Pro residues" evidence="2">
    <location>
        <begin position="1309"/>
        <end position="1320"/>
    </location>
</feature>
<feature type="compositionally biased region" description="Polar residues" evidence="2">
    <location>
        <begin position="258"/>
        <end position="277"/>
    </location>
</feature>
<feature type="region of interest" description="Disordered" evidence="2">
    <location>
        <begin position="1"/>
        <end position="127"/>
    </location>
</feature>
<keyword evidence="5" id="KW-1185">Reference proteome</keyword>
<organism evidence="4 5">
    <name type="scientific">Panaeolus cyanescens</name>
    <dbReference type="NCBI Taxonomy" id="181874"/>
    <lineage>
        <taxon>Eukaryota</taxon>
        <taxon>Fungi</taxon>
        <taxon>Dikarya</taxon>
        <taxon>Basidiomycota</taxon>
        <taxon>Agaricomycotina</taxon>
        <taxon>Agaricomycetes</taxon>
        <taxon>Agaricomycetidae</taxon>
        <taxon>Agaricales</taxon>
        <taxon>Agaricineae</taxon>
        <taxon>Galeropsidaceae</taxon>
        <taxon>Panaeolus</taxon>
    </lineage>
</organism>
<dbReference type="EMBL" id="NHTK01005583">
    <property type="protein sequence ID" value="PPQ76341.1"/>
    <property type="molecule type" value="Genomic_DNA"/>
</dbReference>
<dbReference type="InterPro" id="IPR041457">
    <property type="entry name" value="CxC2_KDZ-assoc"/>
</dbReference>
<dbReference type="PANTHER" id="PTHR33096:SF1">
    <property type="entry name" value="CXC1-LIKE CYSTEINE CLUSTER ASSOCIATED WITH KDZ TRANSPOSASES DOMAIN-CONTAINING PROTEIN"/>
    <property type="match status" value="1"/>
</dbReference>
<proteinExistence type="predicted"/>
<evidence type="ECO:0000313" key="5">
    <source>
        <dbReference type="Proteomes" id="UP000284842"/>
    </source>
</evidence>
<dbReference type="Pfam" id="PF18758">
    <property type="entry name" value="KDZ"/>
    <property type="match status" value="1"/>
</dbReference>
<feature type="compositionally biased region" description="Pro residues" evidence="2">
    <location>
        <begin position="1371"/>
        <end position="1381"/>
    </location>
</feature>
<feature type="compositionally biased region" description="Polar residues" evidence="2">
    <location>
        <begin position="1513"/>
        <end position="1535"/>
    </location>
</feature>